<keyword evidence="3" id="KW-1185">Reference proteome</keyword>
<dbReference type="EMBL" id="VSWC01000093">
    <property type="protein sequence ID" value="KAA1089389.1"/>
    <property type="molecule type" value="Genomic_DNA"/>
</dbReference>
<dbReference type="Proteomes" id="UP000324748">
    <property type="component" value="Unassembled WGS sequence"/>
</dbReference>
<feature type="region of interest" description="Disordered" evidence="1">
    <location>
        <begin position="148"/>
        <end position="182"/>
    </location>
</feature>
<evidence type="ECO:0000313" key="2">
    <source>
        <dbReference type="EMBL" id="KAA1089389.1"/>
    </source>
</evidence>
<dbReference type="OrthoDB" id="10249045at2759"/>
<protein>
    <submittedName>
        <fullName evidence="2">Uncharacterized protein</fullName>
    </submittedName>
</protein>
<organism evidence="2 3">
    <name type="scientific">Puccinia graminis f. sp. tritici</name>
    <dbReference type="NCBI Taxonomy" id="56615"/>
    <lineage>
        <taxon>Eukaryota</taxon>
        <taxon>Fungi</taxon>
        <taxon>Dikarya</taxon>
        <taxon>Basidiomycota</taxon>
        <taxon>Pucciniomycotina</taxon>
        <taxon>Pucciniomycetes</taxon>
        <taxon>Pucciniales</taxon>
        <taxon>Pucciniaceae</taxon>
        <taxon>Puccinia</taxon>
    </lineage>
</organism>
<dbReference type="PANTHER" id="PTHR31014">
    <property type="entry name" value="MITOCHONDRIAL TRANSLATION SYSTEM COMPONENT PET127-RELATED"/>
    <property type="match status" value="1"/>
</dbReference>
<dbReference type="GO" id="GO:0005740">
    <property type="term" value="C:mitochondrial envelope"/>
    <property type="evidence" value="ECO:0007669"/>
    <property type="project" value="TreeGrafter"/>
</dbReference>
<feature type="compositionally biased region" description="Low complexity" evidence="1">
    <location>
        <begin position="151"/>
        <end position="176"/>
    </location>
</feature>
<evidence type="ECO:0000256" key="1">
    <source>
        <dbReference type="SAM" id="MobiDB-lite"/>
    </source>
</evidence>
<proteinExistence type="predicted"/>
<comment type="caution">
    <text evidence="2">The sequence shown here is derived from an EMBL/GenBank/DDBJ whole genome shotgun (WGS) entry which is preliminary data.</text>
</comment>
<name>A0A5B0NN80_PUCGR</name>
<gene>
    <name evidence="2" type="ORF">PGT21_016345</name>
</gene>
<dbReference type="Pfam" id="PF08634">
    <property type="entry name" value="Pet127"/>
    <property type="match status" value="1"/>
</dbReference>
<dbReference type="PANTHER" id="PTHR31014:SF0">
    <property type="entry name" value="MITOCHONDRIAL TRANSLATION SYSTEM COMPONENT PET127-RELATED"/>
    <property type="match status" value="1"/>
</dbReference>
<dbReference type="GO" id="GO:0000964">
    <property type="term" value="P:mitochondrial RNA 5'-end processing"/>
    <property type="evidence" value="ECO:0007669"/>
    <property type="project" value="TreeGrafter"/>
</dbReference>
<sequence>MDGCFVAYHNTQHVFGFEYLPISKMDQALFGNSQEGDKVFKLCLGYMERILEDATQAYPEQIQFAISQLVLPEGVDRQLMRITPTSSASSTHTFVPTPGIKYKTEVSKLVKHLRSIAKDGWKFQHQLVEAQKDQKVISLKPAEFSIQDRQPSLSNRLPSTSPPSSSTSLASHSNSNWQNHLIAQERQRQIKALDILSSVKSNPQ</sequence>
<evidence type="ECO:0000313" key="3">
    <source>
        <dbReference type="Proteomes" id="UP000324748"/>
    </source>
</evidence>
<dbReference type="AlphaFoldDB" id="A0A5B0NN80"/>
<reference evidence="2 3" key="1">
    <citation type="submission" date="2019-05" db="EMBL/GenBank/DDBJ databases">
        <title>Emergence of the Ug99 lineage of the wheat stem rust pathogen through somatic hybridization.</title>
        <authorList>
            <person name="Li F."/>
            <person name="Upadhyaya N.M."/>
            <person name="Sperschneider J."/>
            <person name="Matny O."/>
            <person name="Nguyen-Phuc H."/>
            <person name="Mago R."/>
            <person name="Raley C."/>
            <person name="Miller M.E."/>
            <person name="Silverstein K.A.T."/>
            <person name="Henningsen E."/>
            <person name="Hirsch C.D."/>
            <person name="Visser B."/>
            <person name="Pretorius Z.A."/>
            <person name="Steffenson B.J."/>
            <person name="Schwessinger B."/>
            <person name="Dodds P.N."/>
            <person name="Figueroa M."/>
        </authorList>
    </citation>
    <scope>NUCLEOTIDE SEQUENCE [LARGE SCALE GENOMIC DNA]</scope>
    <source>
        <strain evidence="2">21-0</strain>
    </source>
</reference>
<dbReference type="InterPro" id="IPR013943">
    <property type="entry name" value="Pet127"/>
</dbReference>
<accession>A0A5B0NN80</accession>